<accession>A0A427AYA6</accession>
<evidence type="ECO:0000313" key="2">
    <source>
        <dbReference type="EMBL" id="RRT81086.1"/>
    </source>
</evidence>
<reference evidence="2 3" key="1">
    <citation type="journal article" date="2014" name="Agronomy (Basel)">
        <title>A Draft Genome Sequence for Ensete ventricosum, the Drought-Tolerant Tree Against Hunger.</title>
        <authorList>
            <person name="Harrison J."/>
            <person name="Moore K.A."/>
            <person name="Paszkiewicz K."/>
            <person name="Jones T."/>
            <person name="Grant M."/>
            <person name="Ambacheew D."/>
            <person name="Muzemil S."/>
            <person name="Studholme D.J."/>
        </authorList>
    </citation>
    <scope>NUCLEOTIDE SEQUENCE [LARGE SCALE GENOMIC DNA]</scope>
</reference>
<organism evidence="2 3">
    <name type="scientific">Ensete ventricosum</name>
    <name type="common">Abyssinian banana</name>
    <name type="synonym">Musa ensete</name>
    <dbReference type="NCBI Taxonomy" id="4639"/>
    <lineage>
        <taxon>Eukaryota</taxon>
        <taxon>Viridiplantae</taxon>
        <taxon>Streptophyta</taxon>
        <taxon>Embryophyta</taxon>
        <taxon>Tracheophyta</taxon>
        <taxon>Spermatophyta</taxon>
        <taxon>Magnoliopsida</taxon>
        <taxon>Liliopsida</taxon>
        <taxon>Zingiberales</taxon>
        <taxon>Musaceae</taxon>
        <taxon>Ensete</taxon>
    </lineage>
</organism>
<sequence>MCCDEKQSKIDGKEQRAEEQQRQRGDGLQKHIVGYALRYWLLCFDLLCVRLVEKEEAVEAVTTNEDREEMVGEIIGGDERELDHHVIGATCEGIRDDEVGGGGDEDTQEKEKGP</sequence>
<dbReference type="EMBL" id="AMZH03000993">
    <property type="protein sequence ID" value="RRT81086.1"/>
    <property type="molecule type" value="Genomic_DNA"/>
</dbReference>
<evidence type="ECO:0000256" key="1">
    <source>
        <dbReference type="SAM" id="MobiDB-lite"/>
    </source>
</evidence>
<feature type="region of interest" description="Disordered" evidence="1">
    <location>
        <begin position="1"/>
        <end position="25"/>
    </location>
</feature>
<feature type="region of interest" description="Disordered" evidence="1">
    <location>
        <begin position="92"/>
        <end position="114"/>
    </location>
</feature>
<dbReference type="Proteomes" id="UP000287651">
    <property type="component" value="Unassembled WGS sequence"/>
</dbReference>
<dbReference type="AlphaFoldDB" id="A0A427AYA6"/>
<evidence type="ECO:0000313" key="3">
    <source>
        <dbReference type="Proteomes" id="UP000287651"/>
    </source>
</evidence>
<comment type="caution">
    <text evidence="2">The sequence shown here is derived from an EMBL/GenBank/DDBJ whole genome shotgun (WGS) entry which is preliminary data.</text>
</comment>
<protein>
    <submittedName>
        <fullName evidence="2">Uncharacterized protein</fullName>
    </submittedName>
</protein>
<name>A0A427AYA6_ENSVE</name>
<gene>
    <name evidence="2" type="ORF">B296_00014363</name>
</gene>
<proteinExistence type="predicted"/>